<organism evidence="3 4">
    <name type="scientific">Lysobacter stagni</name>
    <dbReference type="NCBI Taxonomy" id="3045172"/>
    <lineage>
        <taxon>Bacteria</taxon>
        <taxon>Pseudomonadati</taxon>
        <taxon>Pseudomonadota</taxon>
        <taxon>Gammaproteobacteria</taxon>
        <taxon>Lysobacterales</taxon>
        <taxon>Lysobacteraceae</taxon>
        <taxon>Lysobacter</taxon>
    </lineage>
</organism>
<feature type="transmembrane region" description="Helical" evidence="1">
    <location>
        <begin position="247"/>
        <end position="273"/>
    </location>
</feature>
<keyword evidence="1" id="KW-0812">Transmembrane</keyword>
<protein>
    <submittedName>
        <fullName evidence="3">DUF2167 domain-containing protein</fullName>
    </submittedName>
</protein>
<proteinExistence type="predicted"/>
<keyword evidence="1" id="KW-0472">Membrane</keyword>
<evidence type="ECO:0000256" key="2">
    <source>
        <dbReference type="SAM" id="SignalP"/>
    </source>
</evidence>
<feature type="signal peptide" evidence="2">
    <location>
        <begin position="1"/>
        <end position="24"/>
    </location>
</feature>
<evidence type="ECO:0000313" key="4">
    <source>
        <dbReference type="Proteomes" id="UP001321580"/>
    </source>
</evidence>
<keyword evidence="1" id="KW-1133">Transmembrane helix</keyword>
<dbReference type="EMBL" id="JASGBI010000001">
    <property type="protein sequence ID" value="MDI9237656.1"/>
    <property type="molecule type" value="Genomic_DNA"/>
</dbReference>
<sequence length="285" mass="31040">MGKRWWFLLAAFVLALATALPVAAQEGDDVSQLPWQVGPTKGQIGNRATIDVPDGYAFLGADGARRLNELTENPPAGVDEYVIAPKDLSWFAYFSFEDVGYVKDDEKLDADEILTSIKDGTEASNEERRSRGWDTLVIDGWSFKPQYDKQVNLLEWAVLAHADPSKHKVVNYNTRMLGRRGVMQVVLVAAPEDLDTAVSQFKGLLPGYTYNSGEKYAEFKDGDHIAEYGLAALVTGGAAAVASKKGFFAAIALFLAKLWKLVLVGLVAIGAGIRKFFGGKDTSAE</sequence>
<dbReference type="RefSeq" id="WP_283211167.1">
    <property type="nucleotide sequence ID" value="NZ_JASGBI010000001.1"/>
</dbReference>
<comment type="caution">
    <text evidence="3">The sequence shown here is derived from an EMBL/GenBank/DDBJ whole genome shotgun (WGS) entry which is preliminary data.</text>
</comment>
<dbReference type="InterPro" id="IPR018682">
    <property type="entry name" value="DUF2167_membr"/>
</dbReference>
<evidence type="ECO:0000256" key="1">
    <source>
        <dbReference type="SAM" id="Phobius"/>
    </source>
</evidence>
<reference evidence="3 4" key="1">
    <citation type="submission" date="2023-05" db="EMBL/GenBank/DDBJ databases">
        <title>Lysobacter sp. strain LF1 Genome sequencing and assembly.</title>
        <authorList>
            <person name="Jung Y."/>
        </authorList>
    </citation>
    <scope>NUCLEOTIDE SEQUENCE [LARGE SCALE GENOMIC DNA]</scope>
    <source>
        <strain evidence="3 4">LF1</strain>
    </source>
</reference>
<keyword evidence="2" id="KW-0732">Signal</keyword>
<evidence type="ECO:0000313" key="3">
    <source>
        <dbReference type="EMBL" id="MDI9237656.1"/>
    </source>
</evidence>
<name>A0ABT6XBX9_9GAMM</name>
<dbReference type="Proteomes" id="UP001321580">
    <property type="component" value="Unassembled WGS sequence"/>
</dbReference>
<dbReference type="Pfam" id="PF09935">
    <property type="entry name" value="DUF2167"/>
    <property type="match status" value="1"/>
</dbReference>
<gene>
    <name evidence="3" type="ORF">QLQ15_01880</name>
</gene>
<keyword evidence="4" id="KW-1185">Reference proteome</keyword>
<accession>A0ABT6XBX9</accession>
<feature type="chain" id="PRO_5046076529" evidence="2">
    <location>
        <begin position="25"/>
        <end position="285"/>
    </location>
</feature>